<dbReference type="Proteomes" id="UP000092573">
    <property type="component" value="Chromosome"/>
</dbReference>
<evidence type="ECO:0000256" key="10">
    <source>
        <dbReference type="ARBA" id="ARBA00048988"/>
    </source>
</evidence>
<dbReference type="KEGG" id="pyg:AWM70_20710"/>
<keyword evidence="5 11" id="KW-0067">ATP-binding</keyword>
<dbReference type="AlphaFoldDB" id="A0A1B1N5I8"/>
<evidence type="ECO:0000313" key="15">
    <source>
        <dbReference type="EMBL" id="ANS76700.1"/>
    </source>
</evidence>
<feature type="compositionally biased region" description="Basic and acidic residues" evidence="12">
    <location>
        <begin position="1"/>
        <end position="12"/>
    </location>
</feature>
<sequence>MERSLFQHRPDGAEGQVPSASLASTETSRTLVGDAEPDAWYFRRLEESGILLNRAQVRAVRHGDGPALTLAGAGSGKTSVLVCRTGYLIGVRRVAPSAILLLTFSSKAAAEMRERIAGLPGLSAHHIRALSARTFHAFFLRFLYSRGSASELLTDTTRQHIMLKQIMRELGLPQDAYEPETLLALLSSAKMNLVKVDELPEDSETDRELKQIFLRYEAAKARQQVMDFDDVLTRSYDLLKEDPSSLRWLRERFRYLMVDEFQDTNLLQYELVRMMAAPANNLMAVGDDDQTIYSFNGARSEFILQFDKQFPRAAVITLDINYRSCPNIVGLGNDMIRHNMQRRVKTLKAARKSKGVKPLYLRPYTTDKEAEFLLNRIDHEVVTGKRQYGDYAILYRAASNNRAMLEQLVLRGIPYIDYGDGQLLYQQRAVRPVIDYLRLALNRRDFQAIESILPTLYINRKLGMAHIMEQEKLRAKKGPMVHLRTLPGLKDFQIDKLNGRIELIRSLRRLPPVEAIRQIRAGFYNSYLETDERQEATQHREMLKELLDELETSAERFDGIEEFLAFVDEVVTKNEEGRTRKLEDQGNRVALMTIHRSKGLEFPVVYLIGASEGSLPHASALDAGRMKDIHPKLTAGQKNEAALEEERRLAYVAVTRAKEELVVSSPARYRGKKADVSRFLLAAFGVGAAAETAGPGSRNGSRPDLGPGAGTAAPSRIARASAAAAGARAGAALPGGYRGSAAREAAAGSAAAAASAAPARGRVVPAWLCTAQGCAAWVRIVSEREAKLTERLCPLCGSQMAKGTRQVRR</sequence>
<dbReference type="CDD" id="cd17932">
    <property type="entry name" value="DEXQc_UvrD"/>
    <property type="match status" value="1"/>
</dbReference>
<accession>A0A1B1N5I8</accession>
<gene>
    <name evidence="15" type="ORF">AWM70_20710</name>
</gene>
<evidence type="ECO:0000256" key="6">
    <source>
        <dbReference type="ARBA" id="ARBA00023125"/>
    </source>
</evidence>
<dbReference type="EC" id="5.6.2.4" evidence="9"/>
<keyword evidence="4 11" id="KW-0347">Helicase</keyword>
<evidence type="ECO:0000256" key="4">
    <source>
        <dbReference type="ARBA" id="ARBA00022806"/>
    </source>
</evidence>
<dbReference type="GO" id="GO:0005829">
    <property type="term" value="C:cytosol"/>
    <property type="evidence" value="ECO:0007669"/>
    <property type="project" value="TreeGrafter"/>
</dbReference>
<evidence type="ECO:0000256" key="5">
    <source>
        <dbReference type="ARBA" id="ARBA00022840"/>
    </source>
</evidence>
<dbReference type="InterPro" id="IPR000212">
    <property type="entry name" value="DNA_helicase_UvrD/REP"/>
</dbReference>
<dbReference type="PROSITE" id="PS51217">
    <property type="entry name" value="UVRD_HELICASE_CTER"/>
    <property type="match status" value="1"/>
</dbReference>
<dbReference type="Pfam" id="PF00580">
    <property type="entry name" value="UvrD-helicase"/>
    <property type="match status" value="1"/>
</dbReference>
<keyword evidence="6" id="KW-0238">DNA-binding</keyword>
<dbReference type="GO" id="GO:0016887">
    <property type="term" value="F:ATP hydrolysis activity"/>
    <property type="evidence" value="ECO:0007669"/>
    <property type="project" value="RHEA"/>
</dbReference>
<dbReference type="Pfam" id="PF14169">
    <property type="entry name" value="YdjO"/>
    <property type="match status" value="1"/>
</dbReference>
<evidence type="ECO:0000256" key="11">
    <source>
        <dbReference type="PROSITE-ProRule" id="PRU00560"/>
    </source>
</evidence>
<dbReference type="EMBL" id="CP014167">
    <property type="protein sequence ID" value="ANS76700.1"/>
    <property type="molecule type" value="Genomic_DNA"/>
</dbReference>
<dbReference type="SUPFAM" id="SSF52540">
    <property type="entry name" value="P-loop containing nucleoside triphosphate hydrolases"/>
    <property type="match status" value="1"/>
</dbReference>
<keyword evidence="3 11" id="KW-0378">Hydrolase</keyword>
<dbReference type="Gene3D" id="1.10.486.10">
    <property type="entry name" value="PCRA, domain 4"/>
    <property type="match status" value="1"/>
</dbReference>
<feature type="binding site" evidence="11">
    <location>
        <begin position="71"/>
        <end position="78"/>
    </location>
    <ligand>
        <name>ATP</name>
        <dbReference type="ChEBI" id="CHEBI:30616"/>
    </ligand>
</feature>
<dbReference type="GO" id="GO:0000725">
    <property type="term" value="P:recombinational repair"/>
    <property type="evidence" value="ECO:0007669"/>
    <property type="project" value="TreeGrafter"/>
</dbReference>
<evidence type="ECO:0000256" key="3">
    <source>
        <dbReference type="ARBA" id="ARBA00022801"/>
    </source>
</evidence>
<dbReference type="OrthoDB" id="9810135at2"/>
<reference evidence="15 16" key="1">
    <citation type="submission" date="2016-01" db="EMBL/GenBank/DDBJ databases">
        <title>Complete Genome Sequence of Paenibacillus yonginensis DCY84, a novel Plant Growth-Promoting Bacteria with Elicitation of Induced Systemic Resistance.</title>
        <authorList>
            <person name="Kim Y.J."/>
            <person name="Yang D.C."/>
            <person name="Sukweenadhi J."/>
        </authorList>
    </citation>
    <scope>NUCLEOTIDE SEQUENCE [LARGE SCALE GENOMIC DNA]</scope>
    <source>
        <strain evidence="15 16">DCY84</strain>
    </source>
</reference>
<keyword evidence="2 11" id="KW-0547">Nucleotide-binding</keyword>
<dbReference type="PANTHER" id="PTHR11070:SF2">
    <property type="entry name" value="ATP-DEPENDENT DNA HELICASE SRS2"/>
    <property type="match status" value="1"/>
</dbReference>
<dbReference type="InterPro" id="IPR014016">
    <property type="entry name" value="UvrD-like_ATP-bd"/>
</dbReference>
<name>A0A1B1N5I8_9BACL</name>
<dbReference type="GO" id="GO:0003677">
    <property type="term" value="F:DNA binding"/>
    <property type="evidence" value="ECO:0007669"/>
    <property type="project" value="UniProtKB-KW"/>
</dbReference>
<feature type="domain" description="UvrD-like helicase ATP-binding" evidence="13">
    <location>
        <begin position="50"/>
        <end position="325"/>
    </location>
</feature>
<dbReference type="GO" id="GO:0043138">
    <property type="term" value="F:3'-5' DNA helicase activity"/>
    <property type="evidence" value="ECO:0007669"/>
    <property type="project" value="UniProtKB-EC"/>
</dbReference>
<evidence type="ECO:0000256" key="1">
    <source>
        <dbReference type="ARBA" id="ARBA00009922"/>
    </source>
</evidence>
<evidence type="ECO:0000256" key="2">
    <source>
        <dbReference type="ARBA" id="ARBA00022741"/>
    </source>
</evidence>
<dbReference type="CDD" id="cd18807">
    <property type="entry name" value="SF1_C_UvrD"/>
    <property type="match status" value="1"/>
</dbReference>
<feature type="region of interest" description="Disordered" evidence="12">
    <location>
        <begin position="691"/>
        <end position="713"/>
    </location>
</feature>
<dbReference type="GO" id="GO:0005524">
    <property type="term" value="F:ATP binding"/>
    <property type="evidence" value="ECO:0007669"/>
    <property type="project" value="UniProtKB-UniRule"/>
</dbReference>
<evidence type="ECO:0000256" key="9">
    <source>
        <dbReference type="ARBA" id="ARBA00034808"/>
    </source>
</evidence>
<proteinExistence type="inferred from homology"/>
<dbReference type="InterPro" id="IPR027417">
    <property type="entry name" value="P-loop_NTPase"/>
</dbReference>
<keyword evidence="7" id="KW-0413">Isomerase</keyword>
<evidence type="ECO:0000256" key="12">
    <source>
        <dbReference type="SAM" id="MobiDB-lite"/>
    </source>
</evidence>
<evidence type="ECO:0000256" key="7">
    <source>
        <dbReference type="ARBA" id="ARBA00023235"/>
    </source>
</evidence>
<feature type="compositionally biased region" description="Polar residues" evidence="12">
    <location>
        <begin position="18"/>
        <end position="28"/>
    </location>
</feature>
<dbReference type="STRING" id="1462996.AWM70_20710"/>
<comment type="catalytic activity">
    <reaction evidence="8">
        <text>Couples ATP hydrolysis with the unwinding of duplex DNA by translocating in the 3'-5' direction.</text>
        <dbReference type="EC" id="5.6.2.4"/>
    </reaction>
</comment>
<dbReference type="Gene3D" id="3.40.50.300">
    <property type="entry name" value="P-loop containing nucleotide triphosphate hydrolases"/>
    <property type="match status" value="2"/>
</dbReference>
<evidence type="ECO:0000259" key="14">
    <source>
        <dbReference type="PROSITE" id="PS51217"/>
    </source>
</evidence>
<evidence type="ECO:0000259" key="13">
    <source>
        <dbReference type="PROSITE" id="PS51198"/>
    </source>
</evidence>
<feature type="region of interest" description="Disordered" evidence="12">
    <location>
        <begin position="1"/>
        <end position="28"/>
    </location>
</feature>
<dbReference type="InterPro" id="IPR013986">
    <property type="entry name" value="DExx_box_DNA_helicase_dom_sf"/>
</dbReference>
<feature type="domain" description="UvrD-like helicase C-terminal" evidence="14">
    <location>
        <begin position="326"/>
        <end position="599"/>
    </location>
</feature>
<dbReference type="RefSeq" id="WP_068699612.1">
    <property type="nucleotide sequence ID" value="NZ_CP014167.1"/>
</dbReference>
<dbReference type="InterPro" id="IPR014017">
    <property type="entry name" value="DNA_helicase_UvrD-like_C"/>
</dbReference>
<dbReference type="Gene3D" id="1.10.10.160">
    <property type="match status" value="1"/>
</dbReference>
<organism evidence="15 16">
    <name type="scientific">Paenibacillus yonginensis</name>
    <dbReference type="NCBI Taxonomy" id="1462996"/>
    <lineage>
        <taxon>Bacteria</taxon>
        <taxon>Bacillati</taxon>
        <taxon>Bacillota</taxon>
        <taxon>Bacilli</taxon>
        <taxon>Bacillales</taxon>
        <taxon>Paenibacillaceae</taxon>
        <taxon>Paenibacillus</taxon>
    </lineage>
</organism>
<dbReference type="Pfam" id="PF13361">
    <property type="entry name" value="UvrD_C"/>
    <property type="match status" value="1"/>
</dbReference>
<comment type="similarity">
    <text evidence="1">Belongs to the helicase family. UvrD subfamily.</text>
</comment>
<protein>
    <recommendedName>
        <fullName evidence="9">DNA 3'-5' helicase</fullName>
        <ecNumber evidence="9">5.6.2.4</ecNumber>
    </recommendedName>
</protein>
<comment type="catalytic activity">
    <reaction evidence="10">
        <text>ATP + H2O = ADP + phosphate + H(+)</text>
        <dbReference type="Rhea" id="RHEA:13065"/>
        <dbReference type="ChEBI" id="CHEBI:15377"/>
        <dbReference type="ChEBI" id="CHEBI:15378"/>
        <dbReference type="ChEBI" id="CHEBI:30616"/>
        <dbReference type="ChEBI" id="CHEBI:43474"/>
        <dbReference type="ChEBI" id="CHEBI:456216"/>
        <dbReference type="EC" id="5.6.2.4"/>
    </reaction>
</comment>
<dbReference type="GO" id="GO:0033202">
    <property type="term" value="C:DNA helicase complex"/>
    <property type="evidence" value="ECO:0007669"/>
    <property type="project" value="TreeGrafter"/>
</dbReference>
<dbReference type="PANTHER" id="PTHR11070">
    <property type="entry name" value="UVRD / RECB / PCRA DNA HELICASE FAMILY MEMBER"/>
    <property type="match status" value="1"/>
</dbReference>
<evidence type="ECO:0000313" key="16">
    <source>
        <dbReference type="Proteomes" id="UP000092573"/>
    </source>
</evidence>
<dbReference type="PROSITE" id="PS51198">
    <property type="entry name" value="UVRD_HELICASE_ATP_BIND"/>
    <property type="match status" value="1"/>
</dbReference>
<keyword evidence="16" id="KW-1185">Reference proteome</keyword>
<evidence type="ECO:0000256" key="8">
    <source>
        <dbReference type="ARBA" id="ARBA00034617"/>
    </source>
</evidence>
<dbReference type="InterPro" id="IPR025916">
    <property type="entry name" value="YdjO"/>
</dbReference>